<keyword evidence="5" id="KW-0175">Coiled coil</keyword>
<keyword evidence="10" id="KW-1185">Reference proteome</keyword>
<feature type="coiled-coil region" evidence="5">
    <location>
        <begin position="106"/>
        <end position="143"/>
    </location>
</feature>
<evidence type="ECO:0000313" key="9">
    <source>
        <dbReference type="EMBL" id="PKY91518.1"/>
    </source>
</evidence>
<dbReference type="InterPro" id="IPR042177">
    <property type="entry name" value="Cell/Rod_1"/>
</dbReference>
<dbReference type="Gene3D" id="2.40.10.340">
    <property type="entry name" value="Rod shape-determining protein MreC, domain 1"/>
    <property type="match status" value="1"/>
</dbReference>
<protein>
    <recommendedName>
        <fullName evidence="2">Cell shape-determining protein MreC</fullName>
    </recommendedName>
    <alternativeName>
        <fullName evidence="4">Cell shape protein MreC</fullName>
    </alternativeName>
</protein>
<keyword evidence="7" id="KW-0812">Transmembrane</keyword>
<dbReference type="Pfam" id="PF04085">
    <property type="entry name" value="MreC"/>
    <property type="match status" value="1"/>
</dbReference>
<proteinExistence type="inferred from homology"/>
<dbReference type="InterPro" id="IPR042175">
    <property type="entry name" value="Cell/Rod_MreC_2"/>
</dbReference>
<evidence type="ECO:0000313" key="10">
    <source>
        <dbReference type="Proteomes" id="UP000234775"/>
    </source>
</evidence>
<sequence length="384" mass="42132">MEKFKLLKCWREGYNKQVSIEREIQRLLSLSLWKGRIAVRQFFENKKLVVILLSVITSLSLIAFSTFGGGLPQPVTWVNDVAAMIARMVSAPSNIVMRFGDAVSGLQNTYEENQKLKKQIATLQSLEAQNTILKEENKQMANMLKLEPTLVGKKVIASTVISRSPENWLDKLTIDVGENNGIKVDMSVMTDQGIIGRVSEVGPTSSKVSLVTSNQEDSVKLYAGIQSKDSIYYGVIDDYDGTNNELIVNQVPKSAKIEKDDTVTTSGLGGISPEGLVIGKVTRVEDDEFNLSKRVFVSPAANFNDIRHVFVIMSDKESGKEKKATPKDIKASDSSQSQSSSSSQPAASSQPPAQSQRPSRPAVTGQVPARNPLHRPQRGGRRHG</sequence>
<evidence type="ECO:0000256" key="6">
    <source>
        <dbReference type="SAM" id="MobiDB-lite"/>
    </source>
</evidence>
<organism evidence="9 10">
    <name type="scientific">Aerococcus christensenii</name>
    <dbReference type="NCBI Taxonomy" id="87541"/>
    <lineage>
        <taxon>Bacteria</taxon>
        <taxon>Bacillati</taxon>
        <taxon>Bacillota</taxon>
        <taxon>Bacilli</taxon>
        <taxon>Lactobacillales</taxon>
        <taxon>Aerococcaceae</taxon>
        <taxon>Aerococcus</taxon>
    </lineage>
</organism>
<evidence type="ECO:0000256" key="2">
    <source>
        <dbReference type="ARBA" id="ARBA00013855"/>
    </source>
</evidence>
<feature type="domain" description="Rod shape-determining protein MreC beta-barrel core" evidence="8">
    <location>
        <begin position="160"/>
        <end position="312"/>
    </location>
</feature>
<keyword evidence="7" id="KW-1133">Transmembrane helix</keyword>
<keyword evidence="7" id="KW-0472">Membrane</keyword>
<evidence type="ECO:0000256" key="1">
    <source>
        <dbReference type="ARBA" id="ARBA00009369"/>
    </source>
</evidence>
<dbReference type="GO" id="GO:0005886">
    <property type="term" value="C:plasma membrane"/>
    <property type="evidence" value="ECO:0007669"/>
    <property type="project" value="TreeGrafter"/>
</dbReference>
<dbReference type="PANTHER" id="PTHR34138:SF1">
    <property type="entry name" value="CELL SHAPE-DETERMINING PROTEIN MREC"/>
    <property type="match status" value="1"/>
</dbReference>
<feature type="transmembrane region" description="Helical" evidence="7">
    <location>
        <begin position="48"/>
        <end position="71"/>
    </location>
</feature>
<accession>A0A2I1K793</accession>
<evidence type="ECO:0000256" key="4">
    <source>
        <dbReference type="ARBA" id="ARBA00032089"/>
    </source>
</evidence>
<reference evidence="9 10" key="1">
    <citation type="submission" date="2017-12" db="EMBL/GenBank/DDBJ databases">
        <title>Phylogenetic diversity of female urinary microbiome.</title>
        <authorList>
            <person name="Thomas-White K."/>
            <person name="Wolfe A.J."/>
        </authorList>
    </citation>
    <scope>NUCLEOTIDE SEQUENCE [LARGE SCALE GENOMIC DNA]</scope>
    <source>
        <strain evidence="9 10">UMB0844</strain>
    </source>
</reference>
<dbReference type="Gene3D" id="2.40.10.350">
    <property type="entry name" value="Rod shape-determining protein MreC, domain 2"/>
    <property type="match status" value="1"/>
</dbReference>
<feature type="region of interest" description="Disordered" evidence="6">
    <location>
        <begin position="317"/>
        <end position="384"/>
    </location>
</feature>
<evidence type="ECO:0000259" key="8">
    <source>
        <dbReference type="Pfam" id="PF04085"/>
    </source>
</evidence>
<dbReference type="AlphaFoldDB" id="A0A2I1K793"/>
<comment type="caution">
    <text evidence="9">The sequence shown here is derived from an EMBL/GenBank/DDBJ whole genome shotgun (WGS) entry which is preliminary data.</text>
</comment>
<gene>
    <name evidence="9" type="primary">mreC</name>
    <name evidence="9" type="ORF">CYJ27_02240</name>
</gene>
<dbReference type="InterPro" id="IPR055342">
    <property type="entry name" value="MreC_beta-barrel_core"/>
</dbReference>
<comment type="similarity">
    <text evidence="1">Belongs to the MreC family.</text>
</comment>
<feature type="compositionally biased region" description="Low complexity" evidence="6">
    <location>
        <begin position="332"/>
        <end position="362"/>
    </location>
</feature>
<evidence type="ECO:0000256" key="7">
    <source>
        <dbReference type="SAM" id="Phobius"/>
    </source>
</evidence>
<feature type="compositionally biased region" description="Basic residues" evidence="6">
    <location>
        <begin position="372"/>
        <end position="384"/>
    </location>
</feature>
<dbReference type="GO" id="GO:0008360">
    <property type="term" value="P:regulation of cell shape"/>
    <property type="evidence" value="ECO:0007669"/>
    <property type="project" value="UniProtKB-KW"/>
</dbReference>
<keyword evidence="3" id="KW-0133">Cell shape</keyword>
<dbReference type="PANTHER" id="PTHR34138">
    <property type="entry name" value="CELL SHAPE-DETERMINING PROTEIN MREC"/>
    <property type="match status" value="1"/>
</dbReference>
<name>A0A2I1K793_9LACT</name>
<dbReference type="Proteomes" id="UP000234775">
    <property type="component" value="Unassembled WGS sequence"/>
</dbReference>
<feature type="compositionally biased region" description="Basic and acidic residues" evidence="6">
    <location>
        <begin position="317"/>
        <end position="331"/>
    </location>
</feature>
<dbReference type="NCBIfam" id="TIGR00219">
    <property type="entry name" value="mreC"/>
    <property type="match status" value="1"/>
</dbReference>
<evidence type="ECO:0000256" key="3">
    <source>
        <dbReference type="ARBA" id="ARBA00022960"/>
    </source>
</evidence>
<dbReference type="InterPro" id="IPR007221">
    <property type="entry name" value="MreC"/>
</dbReference>
<evidence type="ECO:0000256" key="5">
    <source>
        <dbReference type="SAM" id="Coils"/>
    </source>
</evidence>
<dbReference type="EMBL" id="PKGZ01000002">
    <property type="protein sequence ID" value="PKY91518.1"/>
    <property type="molecule type" value="Genomic_DNA"/>
</dbReference>